<reference evidence="1 2" key="1">
    <citation type="submission" date="2023-06" db="EMBL/GenBank/DDBJ databases">
        <title>Proteus appendicitidis sp. nov., isolated from the appendiceal pus of an appendicitis patient in Yongzhou, China.</title>
        <authorList>
            <person name="Cai X."/>
        </authorList>
    </citation>
    <scope>NUCLEOTIDE SEQUENCE [LARGE SCALE GENOMIC DNA]</scope>
    <source>
        <strain evidence="1 2">HZ0627</strain>
    </source>
</reference>
<gene>
    <name evidence="1" type="ORF">QQS39_12510</name>
</gene>
<dbReference type="RefSeq" id="WP_285804644.1">
    <property type="nucleotide sequence ID" value="NZ_CP127389.1"/>
</dbReference>
<dbReference type="Proteomes" id="UP001226651">
    <property type="component" value="Chromosome"/>
</dbReference>
<name>A0ABY8Y4W6_9GAMM</name>
<evidence type="ECO:0000313" key="1">
    <source>
        <dbReference type="EMBL" id="WIV87293.1"/>
    </source>
</evidence>
<accession>A0ABY8Y4W6</accession>
<dbReference type="EMBL" id="CP127389">
    <property type="protein sequence ID" value="WIV87293.1"/>
    <property type="molecule type" value="Genomic_DNA"/>
</dbReference>
<organism evidence="1 2">
    <name type="scientific">Proteus appendicitidis</name>
    <dbReference type="NCBI Taxonomy" id="3034648"/>
    <lineage>
        <taxon>Bacteria</taxon>
        <taxon>Pseudomonadati</taxon>
        <taxon>Pseudomonadota</taxon>
        <taxon>Gammaproteobacteria</taxon>
        <taxon>Enterobacterales</taxon>
        <taxon>Morganellaceae</taxon>
        <taxon>Proteus</taxon>
    </lineage>
</organism>
<sequence>MAITFQVVNNSGNVVGIGSNEKSKSIFSKLASSISSIKNSITNLFKTKETKSEDIYNVDLEMIKNEKKDIDERLKEREELRNLSNRKRRKVLTKTIKDSQEIINQKSDVNNNSSIREDTSYFLKDEPIYNIDELLKLKSNMDTGERNSNSITFASFQKIASINNSY</sequence>
<evidence type="ECO:0008006" key="3">
    <source>
        <dbReference type="Google" id="ProtNLM"/>
    </source>
</evidence>
<protein>
    <recommendedName>
        <fullName evidence="3">Phage protein</fullName>
    </recommendedName>
</protein>
<proteinExistence type="predicted"/>
<evidence type="ECO:0000313" key="2">
    <source>
        <dbReference type="Proteomes" id="UP001226651"/>
    </source>
</evidence>
<keyword evidence="2" id="KW-1185">Reference proteome</keyword>